<organism evidence="8 9">
    <name type="scientific">Plectus sambesii</name>
    <dbReference type="NCBI Taxonomy" id="2011161"/>
    <lineage>
        <taxon>Eukaryota</taxon>
        <taxon>Metazoa</taxon>
        <taxon>Ecdysozoa</taxon>
        <taxon>Nematoda</taxon>
        <taxon>Chromadorea</taxon>
        <taxon>Plectida</taxon>
        <taxon>Plectina</taxon>
        <taxon>Plectoidea</taxon>
        <taxon>Plectidae</taxon>
        <taxon>Plectus</taxon>
    </lineage>
</organism>
<keyword evidence="5" id="KW-0804">Transcription</keyword>
<keyword evidence="8" id="KW-1185">Reference proteome</keyword>
<evidence type="ECO:0000256" key="4">
    <source>
        <dbReference type="ARBA" id="ARBA00023015"/>
    </source>
</evidence>
<dbReference type="InterPro" id="IPR051243">
    <property type="entry name" value="PcG_WD-repeat"/>
</dbReference>
<name>A0A914VGI3_9BILA</name>
<keyword evidence="4" id="KW-0805">Transcription regulation</keyword>
<dbReference type="WBParaSite" id="PSAMB.scaffold1936size26555.g15667.t1">
    <property type="protein sequence ID" value="PSAMB.scaffold1936size26555.g15667.t1"/>
    <property type="gene ID" value="PSAMB.scaffold1936size26555.g15667"/>
</dbReference>
<feature type="compositionally biased region" description="Low complexity" evidence="7">
    <location>
        <begin position="80"/>
        <end position="96"/>
    </location>
</feature>
<dbReference type="SUPFAM" id="SSF50978">
    <property type="entry name" value="WD40 repeat-like"/>
    <property type="match status" value="1"/>
</dbReference>
<dbReference type="InterPro" id="IPR036322">
    <property type="entry name" value="WD40_repeat_dom_sf"/>
</dbReference>
<evidence type="ECO:0000256" key="1">
    <source>
        <dbReference type="ARBA" id="ARBA00008075"/>
    </source>
</evidence>
<dbReference type="InterPro" id="IPR015943">
    <property type="entry name" value="WD40/YVTN_repeat-like_dom_sf"/>
</dbReference>
<dbReference type="InterPro" id="IPR020472">
    <property type="entry name" value="WD40_PAC1"/>
</dbReference>
<dbReference type="SMART" id="SM00320">
    <property type="entry name" value="WD40"/>
    <property type="match status" value="4"/>
</dbReference>
<feature type="repeat" description="WD" evidence="6">
    <location>
        <begin position="260"/>
        <end position="301"/>
    </location>
</feature>
<dbReference type="PRINTS" id="PR00320">
    <property type="entry name" value="GPROTEINBRPT"/>
</dbReference>
<reference evidence="9" key="1">
    <citation type="submission" date="2022-11" db="UniProtKB">
        <authorList>
            <consortium name="WormBaseParasite"/>
        </authorList>
    </citation>
    <scope>IDENTIFICATION</scope>
</reference>
<dbReference type="AlphaFoldDB" id="A0A914VGI3"/>
<evidence type="ECO:0000313" key="9">
    <source>
        <dbReference type="WBParaSite" id="PSAMB.scaffold1936size26555.g15667.t1"/>
    </source>
</evidence>
<dbReference type="Proteomes" id="UP000887566">
    <property type="component" value="Unplaced"/>
</dbReference>
<dbReference type="Gene3D" id="2.130.10.10">
    <property type="entry name" value="YVTN repeat-like/Quinoprotein amine dehydrogenase"/>
    <property type="match status" value="1"/>
</dbReference>
<evidence type="ECO:0000313" key="8">
    <source>
        <dbReference type="Proteomes" id="UP000887566"/>
    </source>
</evidence>
<evidence type="ECO:0000256" key="5">
    <source>
        <dbReference type="ARBA" id="ARBA00023163"/>
    </source>
</evidence>
<dbReference type="InterPro" id="IPR019775">
    <property type="entry name" value="WD40_repeat_CS"/>
</dbReference>
<keyword evidence="2 6" id="KW-0853">WD repeat</keyword>
<keyword evidence="3" id="KW-0677">Repeat</keyword>
<feature type="compositionally biased region" description="Low complexity" evidence="7">
    <location>
        <begin position="44"/>
        <end position="57"/>
    </location>
</feature>
<evidence type="ECO:0000256" key="3">
    <source>
        <dbReference type="ARBA" id="ARBA00022737"/>
    </source>
</evidence>
<evidence type="ECO:0000256" key="7">
    <source>
        <dbReference type="SAM" id="MobiDB-lite"/>
    </source>
</evidence>
<evidence type="ECO:0000256" key="6">
    <source>
        <dbReference type="PROSITE-ProRule" id="PRU00221"/>
    </source>
</evidence>
<accession>A0A914VGI3</accession>
<dbReference type="PROSITE" id="PS00678">
    <property type="entry name" value="WD_REPEATS_1"/>
    <property type="match status" value="1"/>
</dbReference>
<comment type="similarity">
    <text evidence="1">Belongs to the WD repeat ESC family.</text>
</comment>
<proteinExistence type="inferred from homology"/>
<sequence length="476" mass="51774">MRPPAKRKMSGGGRRSPSSDSEHEKSRSSNAESEEPTLSTSGLSPSVVQSPSQPPVVRRGRGRPRKSLPVEMAPPPSPSPAISTSRSPSPPTSATSNQLKKMFTFSAAISERTATQSGTCGIFGCAFSPYATEQDPIFSTVSNNRVNVYECPPPGTTPAIRLLRSFKDPSVDESFYACAWLYCTETKTHLLAAAGNRGLIRVLSPHSGDCVRTLFGHGEPVNELRVHPRDSVILASGGKDFTVRLWNVGRDECLAMLGGVEGHLDQILSLDFDSTGSYIVSASMDHTVKLWETGPGTVVADAISASHNAEPITTCPEVHYPLASSRDLHLNYVDCVRIYDKFIFSKSCENALVLWKFGELDDGLAGRGNALKVETAVTRLVKMDLPDADVWFIKFAIDPLDRFIVSGNQAGELHIWPLDKGLPPVNSAAVLTHKELRCSIRQVAISYCGTVIIAVTDDATIYRWSRNVVREENDSD</sequence>
<dbReference type="PANTHER" id="PTHR10253">
    <property type="entry name" value="POLYCOMB PROTEIN"/>
    <property type="match status" value="1"/>
</dbReference>
<dbReference type="PROSITE" id="PS50294">
    <property type="entry name" value="WD_REPEATS_REGION"/>
    <property type="match status" value="2"/>
</dbReference>
<dbReference type="PROSITE" id="PS50082">
    <property type="entry name" value="WD_REPEATS_2"/>
    <property type="match status" value="2"/>
</dbReference>
<feature type="repeat" description="WD" evidence="6">
    <location>
        <begin position="214"/>
        <end position="256"/>
    </location>
</feature>
<dbReference type="InterPro" id="IPR001680">
    <property type="entry name" value="WD40_rpt"/>
</dbReference>
<dbReference type="Pfam" id="PF00400">
    <property type="entry name" value="WD40"/>
    <property type="match status" value="2"/>
</dbReference>
<evidence type="ECO:0000256" key="2">
    <source>
        <dbReference type="ARBA" id="ARBA00022574"/>
    </source>
</evidence>
<protein>
    <submittedName>
        <fullName evidence="9">Uncharacterized protein</fullName>
    </submittedName>
</protein>
<feature type="region of interest" description="Disordered" evidence="7">
    <location>
        <begin position="1"/>
        <end position="96"/>
    </location>
</feature>